<keyword evidence="2" id="KW-0805">Transcription regulation</keyword>
<evidence type="ECO:0000313" key="6">
    <source>
        <dbReference type="EMBL" id="OZI38143.1"/>
    </source>
</evidence>
<evidence type="ECO:0000256" key="1">
    <source>
        <dbReference type="ARBA" id="ARBA00009437"/>
    </source>
</evidence>
<evidence type="ECO:0000259" key="5">
    <source>
        <dbReference type="PROSITE" id="PS50931"/>
    </source>
</evidence>
<evidence type="ECO:0000313" key="7">
    <source>
        <dbReference type="Proteomes" id="UP000216020"/>
    </source>
</evidence>
<evidence type="ECO:0000256" key="4">
    <source>
        <dbReference type="ARBA" id="ARBA00023163"/>
    </source>
</evidence>
<dbReference type="PROSITE" id="PS50931">
    <property type="entry name" value="HTH_LYSR"/>
    <property type="match status" value="1"/>
</dbReference>
<dbReference type="PANTHER" id="PTHR30346:SF0">
    <property type="entry name" value="HCA OPERON TRANSCRIPTIONAL ACTIVATOR HCAR"/>
    <property type="match status" value="1"/>
</dbReference>
<dbReference type="InterPro" id="IPR000847">
    <property type="entry name" value="LysR_HTH_N"/>
</dbReference>
<dbReference type="CDD" id="cd08414">
    <property type="entry name" value="PBP2_LTTR_aromatics_like"/>
    <property type="match status" value="1"/>
</dbReference>
<evidence type="ECO:0000256" key="2">
    <source>
        <dbReference type="ARBA" id="ARBA00023015"/>
    </source>
</evidence>
<dbReference type="RefSeq" id="WP_094852242.1">
    <property type="nucleotide sequence ID" value="NZ_NEVM01000001.1"/>
</dbReference>
<dbReference type="AlphaFoldDB" id="A0A261SPB8"/>
<dbReference type="Gene3D" id="3.40.190.10">
    <property type="entry name" value="Periplasmic binding protein-like II"/>
    <property type="match status" value="2"/>
</dbReference>
<dbReference type="InterPro" id="IPR005119">
    <property type="entry name" value="LysR_subst-bd"/>
</dbReference>
<reference evidence="7" key="1">
    <citation type="submission" date="2017-05" db="EMBL/GenBank/DDBJ databases">
        <title>Complete and WGS of Bordetella genogroups.</title>
        <authorList>
            <person name="Spilker T."/>
            <person name="Lipuma J."/>
        </authorList>
    </citation>
    <scope>NUCLEOTIDE SEQUENCE [LARGE SCALE GENOMIC DNA]</scope>
    <source>
        <strain evidence="7">AU16122</strain>
    </source>
</reference>
<comment type="similarity">
    <text evidence="1">Belongs to the LysR transcriptional regulatory family.</text>
</comment>
<dbReference type="FunFam" id="1.10.10.10:FF:000001">
    <property type="entry name" value="LysR family transcriptional regulator"/>
    <property type="match status" value="1"/>
</dbReference>
<dbReference type="InterPro" id="IPR036390">
    <property type="entry name" value="WH_DNA-bd_sf"/>
</dbReference>
<dbReference type="SUPFAM" id="SSF46785">
    <property type="entry name" value="Winged helix' DNA-binding domain"/>
    <property type="match status" value="1"/>
</dbReference>
<keyword evidence="3" id="KW-0238">DNA-binding</keyword>
<dbReference type="Pfam" id="PF00126">
    <property type="entry name" value="HTH_1"/>
    <property type="match status" value="1"/>
</dbReference>
<dbReference type="Gene3D" id="1.10.10.10">
    <property type="entry name" value="Winged helix-like DNA-binding domain superfamily/Winged helix DNA-binding domain"/>
    <property type="match status" value="1"/>
</dbReference>
<accession>A0A261SPB8</accession>
<keyword evidence="4" id="KW-0804">Transcription</keyword>
<dbReference type="GO" id="GO:0003700">
    <property type="term" value="F:DNA-binding transcription factor activity"/>
    <property type="evidence" value="ECO:0007669"/>
    <property type="project" value="InterPro"/>
</dbReference>
<dbReference type="PRINTS" id="PR00039">
    <property type="entry name" value="HTHLYSR"/>
</dbReference>
<dbReference type="SUPFAM" id="SSF53850">
    <property type="entry name" value="Periplasmic binding protein-like II"/>
    <property type="match status" value="1"/>
</dbReference>
<dbReference type="GO" id="GO:0032993">
    <property type="term" value="C:protein-DNA complex"/>
    <property type="evidence" value="ECO:0007669"/>
    <property type="project" value="TreeGrafter"/>
</dbReference>
<proteinExistence type="inferred from homology"/>
<dbReference type="InterPro" id="IPR036388">
    <property type="entry name" value="WH-like_DNA-bd_sf"/>
</dbReference>
<dbReference type="EMBL" id="NEVM01000001">
    <property type="protein sequence ID" value="OZI38143.1"/>
    <property type="molecule type" value="Genomic_DNA"/>
</dbReference>
<dbReference type="Pfam" id="PF03466">
    <property type="entry name" value="LysR_substrate"/>
    <property type="match status" value="1"/>
</dbReference>
<comment type="caution">
    <text evidence="6">The sequence shown here is derived from an EMBL/GenBank/DDBJ whole genome shotgun (WGS) entry which is preliminary data.</text>
</comment>
<sequence length="314" mass="34765">MELRHLRCFLAVAEELHFARAAEKLHIEQSPLSRAIKELEEELGVQLFFRTTRSTRLTQAGKLFLEHVPRVFAALEQARDSVKAAANGFHGQLRVALSDGIAPSRFSSFLALCRQEEPEVEIRLSEVPLSHQIKGLCNDMYDVGFAQSDEVGDGLIAEPVWSEPLMVAVPARHPLLTYKHLPLKEVLRYPLVLGDPQACEGHARQIERVLRRVDQEPLIAERVSSTDLMMALVSAGFALGLAGASQIAASREPGVVARPLAGRSPVLTTYLLRLDSEPSETLVRFIQRVNAIESTLRKSSTLPPEPDTSEETKP</sequence>
<name>A0A261SPB8_9BORD</name>
<dbReference type="Proteomes" id="UP000216020">
    <property type="component" value="Unassembled WGS sequence"/>
</dbReference>
<keyword evidence="7" id="KW-1185">Reference proteome</keyword>
<dbReference type="PANTHER" id="PTHR30346">
    <property type="entry name" value="TRANSCRIPTIONAL DUAL REGULATOR HCAR-RELATED"/>
    <property type="match status" value="1"/>
</dbReference>
<feature type="domain" description="HTH lysR-type" evidence="5">
    <location>
        <begin position="1"/>
        <end position="58"/>
    </location>
</feature>
<organism evidence="6 7">
    <name type="scientific">Bordetella genomosp. 10</name>
    <dbReference type="NCBI Taxonomy" id="1416804"/>
    <lineage>
        <taxon>Bacteria</taxon>
        <taxon>Pseudomonadati</taxon>
        <taxon>Pseudomonadota</taxon>
        <taxon>Betaproteobacteria</taxon>
        <taxon>Burkholderiales</taxon>
        <taxon>Alcaligenaceae</taxon>
        <taxon>Bordetella</taxon>
    </lineage>
</organism>
<dbReference type="GO" id="GO:0003677">
    <property type="term" value="F:DNA binding"/>
    <property type="evidence" value="ECO:0007669"/>
    <property type="project" value="UniProtKB-KW"/>
</dbReference>
<gene>
    <name evidence="6" type="ORF">CAL29_07330</name>
</gene>
<dbReference type="OrthoDB" id="646694at2"/>
<protein>
    <submittedName>
        <fullName evidence="6">LysR family transcriptional regulator</fullName>
    </submittedName>
</protein>
<evidence type="ECO:0000256" key="3">
    <source>
        <dbReference type="ARBA" id="ARBA00023125"/>
    </source>
</evidence>